<dbReference type="AlphaFoldDB" id="A0A977TNT3"/>
<name>A0A977TNT3_PAROL</name>
<dbReference type="EMBL" id="OL631146">
    <property type="protein sequence ID" value="UXX39609.1"/>
    <property type="molecule type" value="mRNA"/>
</dbReference>
<organism evidence="2">
    <name type="scientific">Paralichthys olivaceus</name>
    <name type="common">Bastard halibut</name>
    <name type="synonym">Hippoglossus olivaceus</name>
    <dbReference type="NCBI Taxonomy" id="8255"/>
    <lineage>
        <taxon>Eukaryota</taxon>
        <taxon>Metazoa</taxon>
        <taxon>Chordata</taxon>
        <taxon>Craniata</taxon>
        <taxon>Vertebrata</taxon>
        <taxon>Euteleostomi</taxon>
        <taxon>Actinopterygii</taxon>
        <taxon>Neopterygii</taxon>
        <taxon>Teleostei</taxon>
        <taxon>Neoteleostei</taxon>
        <taxon>Acanthomorphata</taxon>
        <taxon>Carangaria</taxon>
        <taxon>Pleuronectiformes</taxon>
        <taxon>Pleuronectoidei</taxon>
        <taxon>Paralichthyidae</taxon>
        <taxon>Paralichthys</taxon>
    </lineage>
</organism>
<evidence type="ECO:0000256" key="1">
    <source>
        <dbReference type="SAM" id="SignalP"/>
    </source>
</evidence>
<protein>
    <submittedName>
        <fullName evidence="2">Beta-defensin</fullName>
    </submittedName>
</protein>
<sequence length="77" mass="8205">MSRYRVAVLALVVVLLVFVAENEADRPKADRPKPDRPKADCSTIQGVCKDSCLSTEFSIGALGCSAESSTVCCVTKP</sequence>
<keyword evidence="1" id="KW-0732">Signal</keyword>
<feature type="signal peptide" evidence="1">
    <location>
        <begin position="1"/>
        <end position="24"/>
    </location>
</feature>
<reference evidence="2" key="2">
    <citation type="submission" date="2021-11" db="EMBL/GenBank/DDBJ databases">
        <authorList>
            <person name="Hao X."/>
        </authorList>
    </citation>
    <scope>NUCLEOTIDE SEQUENCE</scope>
    <source>
        <tissue evidence="2">Head kidney</tissue>
    </source>
</reference>
<proteinExistence type="evidence at transcript level"/>
<feature type="chain" id="PRO_5037401574" evidence="1">
    <location>
        <begin position="25"/>
        <end position="77"/>
    </location>
</feature>
<accession>A0A977TNT3</accession>
<evidence type="ECO:0000313" key="2">
    <source>
        <dbReference type="EMBL" id="UXX39609.1"/>
    </source>
</evidence>
<reference evidence="2" key="1">
    <citation type="journal article" date="2021" name="Biology">
        <title>The Functions of beta-Defensin in Flounder (Paralichthys olivaceus): Antibiosis, Chemotaxis and Modulation of Phagocytosis.</title>
        <authorList>
            <person name="Hao X."/>
            <person name="Chi H."/>
            <person name="Tang X."/>
            <person name="Xing J."/>
            <person name="Sheng X."/>
            <person name="Zhan W."/>
        </authorList>
    </citation>
    <scope>NUCLEOTIDE SEQUENCE</scope>
    <source>
        <tissue evidence="2">Head kidney</tissue>
    </source>
</reference>